<dbReference type="Proteomes" id="UP000676336">
    <property type="component" value="Unassembled WGS sequence"/>
</dbReference>
<dbReference type="EMBL" id="CAJOBI010091198">
    <property type="protein sequence ID" value="CAF4543186.1"/>
    <property type="molecule type" value="Genomic_DNA"/>
</dbReference>
<gene>
    <name evidence="2" type="ORF">SMN809_LOCUS36709</name>
</gene>
<proteinExistence type="predicted"/>
<organism evidence="2 3">
    <name type="scientific">Rotaria magnacalcarata</name>
    <dbReference type="NCBI Taxonomy" id="392030"/>
    <lineage>
        <taxon>Eukaryota</taxon>
        <taxon>Metazoa</taxon>
        <taxon>Spiralia</taxon>
        <taxon>Gnathifera</taxon>
        <taxon>Rotifera</taxon>
        <taxon>Eurotatoria</taxon>
        <taxon>Bdelloidea</taxon>
        <taxon>Philodinida</taxon>
        <taxon>Philodinidae</taxon>
        <taxon>Rotaria</taxon>
    </lineage>
</organism>
<feature type="non-terminal residue" evidence="2">
    <location>
        <position position="21"/>
    </location>
</feature>
<comment type="caution">
    <text evidence="2">The sequence shown here is derived from an EMBL/GenBank/DDBJ whole genome shotgun (WGS) entry which is preliminary data.</text>
</comment>
<dbReference type="AlphaFoldDB" id="A0A8S2Y9I3"/>
<evidence type="ECO:0000313" key="3">
    <source>
        <dbReference type="Proteomes" id="UP000676336"/>
    </source>
</evidence>
<sequence length="21" mass="2533">MGNKLHYTSRRHRGTKPSSRY</sequence>
<feature type="region of interest" description="Disordered" evidence="1">
    <location>
        <begin position="1"/>
        <end position="21"/>
    </location>
</feature>
<evidence type="ECO:0000256" key="1">
    <source>
        <dbReference type="SAM" id="MobiDB-lite"/>
    </source>
</evidence>
<evidence type="ECO:0000313" key="2">
    <source>
        <dbReference type="EMBL" id="CAF4543186.1"/>
    </source>
</evidence>
<protein>
    <submittedName>
        <fullName evidence="2">Uncharacterized protein</fullName>
    </submittedName>
</protein>
<name>A0A8S2Y9I3_9BILA</name>
<accession>A0A8S2Y9I3</accession>
<reference evidence="2" key="1">
    <citation type="submission" date="2021-02" db="EMBL/GenBank/DDBJ databases">
        <authorList>
            <person name="Nowell W R."/>
        </authorList>
    </citation>
    <scope>NUCLEOTIDE SEQUENCE</scope>
</reference>